<dbReference type="Gene3D" id="1.20.1720.10">
    <property type="entry name" value="Multidrug resistance protein D"/>
    <property type="match status" value="1"/>
</dbReference>
<feature type="transmembrane region" description="Helical" evidence="6">
    <location>
        <begin position="376"/>
        <end position="396"/>
    </location>
</feature>
<keyword evidence="9" id="KW-1185">Reference proteome</keyword>
<feature type="domain" description="Major facilitator superfamily (MFS) profile" evidence="7">
    <location>
        <begin position="10"/>
        <end position="399"/>
    </location>
</feature>
<dbReference type="GO" id="GO:1990961">
    <property type="term" value="P:xenobiotic detoxification by transmembrane export across the plasma membrane"/>
    <property type="evidence" value="ECO:0007669"/>
    <property type="project" value="TreeGrafter"/>
</dbReference>
<keyword evidence="5 6" id="KW-0472">Membrane</keyword>
<dbReference type="SUPFAM" id="SSF103473">
    <property type="entry name" value="MFS general substrate transporter"/>
    <property type="match status" value="1"/>
</dbReference>
<feature type="transmembrane region" description="Helical" evidence="6">
    <location>
        <begin position="309"/>
        <end position="329"/>
    </location>
</feature>
<feature type="transmembrane region" description="Helical" evidence="6">
    <location>
        <begin position="104"/>
        <end position="125"/>
    </location>
</feature>
<feature type="transmembrane region" description="Helical" evidence="6">
    <location>
        <begin position="49"/>
        <end position="67"/>
    </location>
</feature>
<evidence type="ECO:0000256" key="4">
    <source>
        <dbReference type="ARBA" id="ARBA00022989"/>
    </source>
</evidence>
<evidence type="ECO:0000313" key="9">
    <source>
        <dbReference type="Proteomes" id="UP000679284"/>
    </source>
</evidence>
<feature type="transmembrane region" description="Helical" evidence="6">
    <location>
        <begin position="79"/>
        <end position="98"/>
    </location>
</feature>
<dbReference type="InterPro" id="IPR011701">
    <property type="entry name" value="MFS"/>
</dbReference>
<dbReference type="PANTHER" id="PTHR23502:SF132">
    <property type="entry name" value="POLYAMINE TRANSPORTER 2-RELATED"/>
    <property type="match status" value="1"/>
</dbReference>
<dbReference type="InterPro" id="IPR020846">
    <property type="entry name" value="MFS_dom"/>
</dbReference>
<feature type="transmembrane region" description="Helical" evidence="6">
    <location>
        <begin position="137"/>
        <end position="161"/>
    </location>
</feature>
<keyword evidence="3 6" id="KW-0812">Transmembrane</keyword>
<feature type="transmembrane region" description="Helical" evidence="6">
    <location>
        <begin position="216"/>
        <end position="242"/>
    </location>
</feature>
<accession>A0A8J8MSA8</accession>
<evidence type="ECO:0000256" key="1">
    <source>
        <dbReference type="ARBA" id="ARBA00004141"/>
    </source>
</evidence>
<comment type="subcellular location">
    <subcellularLocation>
        <location evidence="1">Membrane</location>
        <topology evidence="1">Multi-pass membrane protein</topology>
    </subcellularLocation>
</comment>
<feature type="transmembrane region" description="Helical" evidence="6">
    <location>
        <begin position="254"/>
        <end position="275"/>
    </location>
</feature>
<feature type="transmembrane region" description="Helical" evidence="6">
    <location>
        <begin position="12"/>
        <end position="37"/>
    </location>
</feature>
<sequence>MTGARKLGPVEFIALMAATMAVVAFAIDSTLPAFPTIIAEMTPDAPNHVQLLITTFMLGIGIGTLVVGPLSDAYGRKPVLIGCAVLYSTGALLAWQAPSLEPMLAARLVQGLGAAGARVVTVALVRDLYKGREMARVVSFIMMVFTIVPAMAPMIGSVIIGAFGWRALFLAYVLMSAITCLWLVIRQEETLPPVQRRPLRIGTLISGMAEIMRNRVVMMTIIAQGFAFGCMFSTISSIQQIFTVRFDAEATFTYWFFAIAVVAGFSSLLNAALVVKVGMRILVTSVLTAEFLISLSMAVLNGFDLLPEGVAFAAQILWTMSMFGMLGLCMGNLNALALEPLGHLAGLGASVSGCIATIMAVVLSLPVGQSFDGTNIPLAIGMTVYTGIALTIMLALPKRH</sequence>
<dbReference type="KEGG" id="fap:GR316_03790"/>
<keyword evidence="4 6" id="KW-1133">Transmembrane helix</keyword>
<feature type="transmembrane region" description="Helical" evidence="6">
    <location>
        <begin position="282"/>
        <end position="303"/>
    </location>
</feature>
<evidence type="ECO:0000256" key="5">
    <source>
        <dbReference type="ARBA" id="ARBA00023136"/>
    </source>
</evidence>
<dbReference type="Pfam" id="PF07690">
    <property type="entry name" value="MFS_1"/>
    <property type="match status" value="1"/>
</dbReference>
<dbReference type="PROSITE" id="PS00216">
    <property type="entry name" value="SUGAR_TRANSPORT_1"/>
    <property type="match status" value="1"/>
</dbReference>
<evidence type="ECO:0000313" key="8">
    <source>
        <dbReference type="EMBL" id="QUS35466.1"/>
    </source>
</evidence>
<reference evidence="8" key="1">
    <citation type="submission" date="2020-01" db="EMBL/GenBank/DDBJ databases">
        <authorList>
            <person name="Yang Y."/>
            <person name="Kwon Y.M."/>
        </authorList>
    </citation>
    <scope>NUCLEOTIDE SEQUENCE</scope>
    <source>
        <strain evidence="8">PG104</strain>
    </source>
</reference>
<evidence type="ECO:0000259" key="7">
    <source>
        <dbReference type="PROSITE" id="PS50850"/>
    </source>
</evidence>
<name>A0A8J8MSA8_9RHOB</name>
<dbReference type="InterPro" id="IPR036259">
    <property type="entry name" value="MFS_trans_sf"/>
</dbReference>
<dbReference type="GO" id="GO:0005886">
    <property type="term" value="C:plasma membrane"/>
    <property type="evidence" value="ECO:0007669"/>
    <property type="project" value="TreeGrafter"/>
</dbReference>
<dbReference type="RefSeq" id="WP_211784715.1">
    <property type="nucleotide sequence ID" value="NZ_CP047289.1"/>
</dbReference>
<organism evidence="8 9">
    <name type="scientific">Falsirhodobacter algicola</name>
    <dbReference type="NCBI Taxonomy" id="2692330"/>
    <lineage>
        <taxon>Bacteria</taxon>
        <taxon>Pseudomonadati</taxon>
        <taxon>Pseudomonadota</taxon>
        <taxon>Alphaproteobacteria</taxon>
        <taxon>Rhodobacterales</taxon>
        <taxon>Paracoccaceae</taxon>
        <taxon>Falsirhodobacter</taxon>
    </lineage>
</organism>
<keyword evidence="2" id="KW-0813">Transport</keyword>
<dbReference type="PROSITE" id="PS50850">
    <property type="entry name" value="MFS"/>
    <property type="match status" value="1"/>
</dbReference>
<gene>
    <name evidence="8" type="ORF">GR316_03790</name>
</gene>
<dbReference type="InterPro" id="IPR005829">
    <property type="entry name" value="Sugar_transporter_CS"/>
</dbReference>
<protein>
    <submittedName>
        <fullName evidence="8">MFS transporter</fullName>
    </submittedName>
</protein>
<proteinExistence type="predicted"/>
<evidence type="ECO:0000256" key="6">
    <source>
        <dbReference type="SAM" id="Phobius"/>
    </source>
</evidence>
<evidence type="ECO:0000256" key="2">
    <source>
        <dbReference type="ARBA" id="ARBA00022448"/>
    </source>
</evidence>
<dbReference type="AlphaFoldDB" id="A0A8J8MSA8"/>
<dbReference type="Proteomes" id="UP000679284">
    <property type="component" value="Chromosome"/>
</dbReference>
<feature type="transmembrane region" description="Helical" evidence="6">
    <location>
        <begin position="167"/>
        <end position="185"/>
    </location>
</feature>
<dbReference type="GO" id="GO:0022857">
    <property type="term" value="F:transmembrane transporter activity"/>
    <property type="evidence" value="ECO:0007669"/>
    <property type="project" value="InterPro"/>
</dbReference>
<feature type="transmembrane region" description="Helical" evidence="6">
    <location>
        <begin position="341"/>
        <end position="364"/>
    </location>
</feature>
<dbReference type="EMBL" id="CP047289">
    <property type="protein sequence ID" value="QUS35466.1"/>
    <property type="molecule type" value="Genomic_DNA"/>
</dbReference>
<evidence type="ECO:0000256" key="3">
    <source>
        <dbReference type="ARBA" id="ARBA00022692"/>
    </source>
</evidence>
<dbReference type="PANTHER" id="PTHR23502">
    <property type="entry name" value="MAJOR FACILITATOR SUPERFAMILY"/>
    <property type="match status" value="1"/>
</dbReference>